<protein>
    <submittedName>
        <fullName evidence="1">Uncharacterized protein</fullName>
    </submittedName>
</protein>
<comment type="caution">
    <text evidence="1">The sequence shown here is derived from an EMBL/GenBank/DDBJ whole genome shotgun (WGS) entry which is preliminary data.</text>
</comment>
<organism evidence="1 2">
    <name type="scientific">Arctium lappa</name>
    <name type="common">Greater burdock</name>
    <name type="synonym">Lappa major</name>
    <dbReference type="NCBI Taxonomy" id="4217"/>
    <lineage>
        <taxon>Eukaryota</taxon>
        <taxon>Viridiplantae</taxon>
        <taxon>Streptophyta</taxon>
        <taxon>Embryophyta</taxon>
        <taxon>Tracheophyta</taxon>
        <taxon>Spermatophyta</taxon>
        <taxon>Magnoliopsida</taxon>
        <taxon>eudicotyledons</taxon>
        <taxon>Gunneridae</taxon>
        <taxon>Pentapetalae</taxon>
        <taxon>asterids</taxon>
        <taxon>campanulids</taxon>
        <taxon>Asterales</taxon>
        <taxon>Asteraceae</taxon>
        <taxon>Carduoideae</taxon>
        <taxon>Cardueae</taxon>
        <taxon>Arctiinae</taxon>
        <taxon>Arctium</taxon>
    </lineage>
</organism>
<reference evidence="2" key="1">
    <citation type="journal article" date="2022" name="Mol. Ecol. Resour.">
        <title>The genomes of chicory, endive, great burdock and yacon provide insights into Asteraceae palaeo-polyploidization history and plant inulin production.</title>
        <authorList>
            <person name="Fan W."/>
            <person name="Wang S."/>
            <person name="Wang H."/>
            <person name="Wang A."/>
            <person name="Jiang F."/>
            <person name="Liu H."/>
            <person name="Zhao H."/>
            <person name="Xu D."/>
            <person name="Zhang Y."/>
        </authorList>
    </citation>
    <scope>NUCLEOTIDE SEQUENCE [LARGE SCALE GENOMIC DNA]</scope>
    <source>
        <strain evidence="2">cv. Niubang</strain>
    </source>
</reference>
<evidence type="ECO:0000313" key="1">
    <source>
        <dbReference type="EMBL" id="KAI3769480.1"/>
    </source>
</evidence>
<gene>
    <name evidence="1" type="ORF">L6452_00583</name>
</gene>
<dbReference type="Proteomes" id="UP001055879">
    <property type="component" value="Linkage Group LG01"/>
</dbReference>
<name>A0ACB9FF45_ARCLA</name>
<proteinExistence type="predicted"/>
<dbReference type="EMBL" id="CM042047">
    <property type="protein sequence ID" value="KAI3769480.1"/>
    <property type="molecule type" value="Genomic_DNA"/>
</dbReference>
<keyword evidence="2" id="KW-1185">Reference proteome</keyword>
<accession>A0ACB9FF45</accession>
<reference evidence="1 2" key="2">
    <citation type="journal article" date="2022" name="Mol. Ecol. Resour.">
        <title>The genomes of chicory, endive, great burdock and yacon provide insights into Asteraceae paleo-polyploidization history and plant inulin production.</title>
        <authorList>
            <person name="Fan W."/>
            <person name="Wang S."/>
            <person name="Wang H."/>
            <person name="Wang A."/>
            <person name="Jiang F."/>
            <person name="Liu H."/>
            <person name="Zhao H."/>
            <person name="Xu D."/>
            <person name="Zhang Y."/>
        </authorList>
    </citation>
    <scope>NUCLEOTIDE SEQUENCE [LARGE SCALE GENOMIC DNA]</scope>
    <source>
        <strain evidence="2">cv. Niubang</strain>
    </source>
</reference>
<evidence type="ECO:0000313" key="2">
    <source>
        <dbReference type="Proteomes" id="UP001055879"/>
    </source>
</evidence>
<sequence length="73" mass="8273">MDETKVEREIDKEQKLEIEIDREQRDICEIGLRAIAGQQPSWKEEIAGQQPVVGGEMKGKCGRIALLNHFALP</sequence>